<evidence type="ECO:0000313" key="5">
    <source>
        <dbReference type="Proteomes" id="UP001583172"/>
    </source>
</evidence>
<keyword evidence="1" id="KW-0175">Coiled coil</keyword>
<sequence length="1144" mass="123907">MSDRESKLLLDALNNLRALGVGASDAPNVIAIGQASTGKSSILKALSECFLGDACTRAATEAGAHRADESTTRAEILFAESWMLPSKAAQRGNSDNLKGKGKDVNDMVWALAAEPHTIILAVLAADRPLDLQQDTLDRAKQYDENGDRTIGVITKPDCAFPGSDNERQYIALTQGRDQLRSLPLGWYVVQNPSSSDVKTTNRGAESLCSRVAGLLLDRVKPALPRVIDDIKSELSARQQALDRLGPPRNSPEEIRRYMLGVAAQYERLARDAVAGRYNDAFFLEANESNAASAARKLRSILAHTNRAFEAAMYKKGAKYELDELDETTMSASITDEDLVFDRFKDLPDPAPHSELVEKLRCMALSSRGRELPGSSNPEVMSMLFREQTQPWLNIAQEYLHNVLSMVNTFVDQLIIHVVGGDKDANSSMTESILRGYVDPFFVGKHDALEAKLQELLRPYVEGYAVPLERHFHASMTQRAPSAEDVIEKMAIFYEMSLQTFVSNVMNLAVESCLVLDLPTILDVTTVAAMTDDKLHELAAESDLAKQKRARLQHEIETLREALQTCRKHKPREFKELPAALVAQSWASSPQMNALPDITVDNQAQVPGTTGTSQVTDTVEAKPVPSRDIGNSTTVAINPPRNPPSSFSSPPPPFDFNKPPAKALFGTTAGSGATPAQQTKTESVSAGLFGTAPSSKPLFGSVQTQAASSSPTPPSIFDVRAAQQPKIEHAASSLFGSKPPLNRPLLDLNHASSRFSSVALHVRSFDSVFSLLPIMVAVAAYNAINPVCASNTCLQQVAGLLDNNPVVYYEACTSVFGAPATSTFTVDSLVSTATETQAETWTDIFIVFTTNTQTEIDTVTAWEPLSATASETSTIIVTETATVTVPAEGNTVLKARNPAPYQRKKRACTQRTSTVPSTPADITSTSIPPAVPTNCANLDEFSSACSCITAVSDAYVTTVTVTEVTSTGTWEIEWITETETSTTTTFVATTTELTTSTTTVTETETASPIILQGYWEFEGLNKYLSPKAFDGTATVGNTIPGPNVNIGIPSTGGQPFLVSQPHRKFYALRAKSPNIDIPDLSFPGDYVSDMDAPVFCQVNQDRGITCNIPGTEYSQFLVCSIYFRAAKPSFSDSICKEAIVRLVEQ</sequence>
<dbReference type="InterPro" id="IPR001401">
    <property type="entry name" value="Dynamin_GTPase"/>
</dbReference>
<dbReference type="EMBL" id="JAZGSY010000016">
    <property type="protein sequence ID" value="KAL1843455.1"/>
    <property type="molecule type" value="Genomic_DNA"/>
</dbReference>
<gene>
    <name evidence="4" type="ORF">VTJ49DRAFT_1565</name>
</gene>
<evidence type="ECO:0000259" key="3">
    <source>
        <dbReference type="PROSITE" id="PS51388"/>
    </source>
</evidence>
<dbReference type="InterPro" id="IPR020850">
    <property type="entry name" value="GED_dom"/>
</dbReference>
<evidence type="ECO:0000313" key="4">
    <source>
        <dbReference type="EMBL" id="KAL1843455.1"/>
    </source>
</evidence>
<dbReference type="PROSITE" id="PS51388">
    <property type="entry name" value="GED"/>
    <property type="match status" value="1"/>
</dbReference>
<feature type="compositionally biased region" description="Polar residues" evidence="2">
    <location>
        <begin position="601"/>
        <end position="616"/>
    </location>
</feature>
<name>A0ABR3VNR6_HUMIN</name>
<feature type="region of interest" description="Disordered" evidence="2">
    <location>
        <begin position="601"/>
        <end position="681"/>
    </location>
</feature>
<dbReference type="SUPFAM" id="SSF52540">
    <property type="entry name" value="P-loop containing nucleoside triphosphate hydrolases"/>
    <property type="match status" value="1"/>
</dbReference>
<keyword evidence="5" id="KW-1185">Reference proteome</keyword>
<protein>
    <recommendedName>
        <fullName evidence="3">GED domain-containing protein</fullName>
    </recommendedName>
</protein>
<evidence type="ECO:0000256" key="2">
    <source>
        <dbReference type="SAM" id="MobiDB-lite"/>
    </source>
</evidence>
<feature type="coiled-coil region" evidence="1">
    <location>
        <begin position="534"/>
        <end position="568"/>
    </location>
</feature>
<reference evidence="4 5" key="1">
    <citation type="journal article" date="2024" name="Commun. Biol.">
        <title>Comparative genomic analysis of thermophilic fungi reveals convergent evolutionary adaptations and gene losses.</title>
        <authorList>
            <person name="Steindorff A.S."/>
            <person name="Aguilar-Pontes M.V."/>
            <person name="Robinson A.J."/>
            <person name="Andreopoulos B."/>
            <person name="LaButti K."/>
            <person name="Kuo A."/>
            <person name="Mondo S."/>
            <person name="Riley R."/>
            <person name="Otillar R."/>
            <person name="Haridas S."/>
            <person name="Lipzen A."/>
            <person name="Grimwood J."/>
            <person name="Schmutz J."/>
            <person name="Clum A."/>
            <person name="Reid I.D."/>
            <person name="Moisan M.C."/>
            <person name="Butler G."/>
            <person name="Nguyen T.T.M."/>
            <person name="Dewar K."/>
            <person name="Conant G."/>
            <person name="Drula E."/>
            <person name="Henrissat B."/>
            <person name="Hansel C."/>
            <person name="Singer S."/>
            <person name="Hutchinson M.I."/>
            <person name="de Vries R.P."/>
            <person name="Natvig D.O."/>
            <person name="Powell A.J."/>
            <person name="Tsang A."/>
            <person name="Grigoriev I.V."/>
        </authorList>
    </citation>
    <scope>NUCLEOTIDE SEQUENCE [LARGE SCALE GENOMIC DNA]</scope>
    <source>
        <strain evidence="4 5">CBS 620.91</strain>
    </source>
</reference>
<dbReference type="Gene3D" id="1.20.120.1240">
    <property type="entry name" value="Dynamin, middle domain"/>
    <property type="match status" value="1"/>
</dbReference>
<evidence type="ECO:0000256" key="1">
    <source>
        <dbReference type="SAM" id="Coils"/>
    </source>
</evidence>
<comment type="caution">
    <text evidence="4">The sequence shown here is derived from an EMBL/GenBank/DDBJ whole genome shotgun (WGS) entry which is preliminary data.</text>
</comment>
<feature type="compositionally biased region" description="Polar residues" evidence="2">
    <location>
        <begin position="667"/>
        <end position="681"/>
    </location>
</feature>
<organism evidence="4 5">
    <name type="scientific">Humicola insolens</name>
    <name type="common">Soft-rot fungus</name>
    <dbReference type="NCBI Taxonomy" id="85995"/>
    <lineage>
        <taxon>Eukaryota</taxon>
        <taxon>Fungi</taxon>
        <taxon>Dikarya</taxon>
        <taxon>Ascomycota</taxon>
        <taxon>Pezizomycotina</taxon>
        <taxon>Sordariomycetes</taxon>
        <taxon>Sordariomycetidae</taxon>
        <taxon>Sordariales</taxon>
        <taxon>Chaetomiaceae</taxon>
        <taxon>Mycothermus</taxon>
    </lineage>
</organism>
<dbReference type="PANTHER" id="PTHR11566">
    <property type="entry name" value="DYNAMIN"/>
    <property type="match status" value="1"/>
</dbReference>
<feature type="domain" description="GED" evidence="3">
    <location>
        <begin position="482"/>
        <end position="573"/>
    </location>
</feature>
<dbReference type="Gene3D" id="3.40.50.300">
    <property type="entry name" value="P-loop containing nucleotide triphosphate hydrolases"/>
    <property type="match status" value="2"/>
</dbReference>
<dbReference type="SMART" id="SM00053">
    <property type="entry name" value="DYNc"/>
    <property type="match status" value="1"/>
</dbReference>
<dbReference type="InterPro" id="IPR022812">
    <property type="entry name" value="Dynamin"/>
</dbReference>
<dbReference type="InterPro" id="IPR027417">
    <property type="entry name" value="P-loop_NTPase"/>
</dbReference>
<accession>A0ABR3VNR6</accession>
<dbReference type="Proteomes" id="UP001583172">
    <property type="component" value="Unassembled WGS sequence"/>
</dbReference>
<dbReference type="PANTHER" id="PTHR11566:SF21">
    <property type="entry name" value="DYNAMIN RELATED PROTEIN 1, ISOFORM A"/>
    <property type="match status" value="1"/>
</dbReference>
<proteinExistence type="predicted"/>